<dbReference type="CDD" id="cd06464">
    <property type="entry name" value="ACD_sHsps-like"/>
    <property type="match status" value="1"/>
</dbReference>
<gene>
    <name evidence="5" type="ORF">Pcinc_038175</name>
</gene>
<dbReference type="Proteomes" id="UP001286313">
    <property type="component" value="Unassembled WGS sequence"/>
</dbReference>
<feature type="domain" description="SHSP" evidence="4">
    <location>
        <begin position="262"/>
        <end position="373"/>
    </location>
</feature>
<comment type="caution">
    <text evidence="5">The sequence shown here is derived from an EMBL/GenBank/DDBJ whole genome shotgun (WGS) entry which is preliminary data.</text>
</comment>
<feature type="region of interest" description="Disordered" evidence="3">
    <location>
        <begin position="1"/>
        <end position="168"/>
    </location>
</feature>
<dbReference type="PANTHER" id="PTHR45640">
    <property type="entry name" value="HEAT SHOCK PROTEIN HSP-12.2-RELATED"/>
    <property type="match status" value="1"/>
</dbReference>
<dbReference type="InterPro" id="IPR008978">
    <property type="entry name" value="HSP20-like_chaperone"/>
</dbReference>
<evidence type="ECO:0000256" key="2">
    <source>
        <dbReference type="RuleBase" id="RU003616"/>
    </source>
</evidence>
<name>A0AAE1BR78_PETCI</name>
<dbReference type="InterPro" id="IPR002068">
    <property type="entry name" value="A-crystallin/Hsp20_dom"/>
</dbReference>
<proteinExistence type="inferred from homology"/>
<dbReference type="SUPFAM" id="SSF49764">
    <property type="entry name" value="HSP20-like chaperones"/>
    <property type="match status" value="2"/>
</dbReference>
<feature type="compositionally biased region" description="Low complexity" evidence="3">
    <location>
        <begin position="34"/>
        <end position="50"/>
    </location>
</feature>
<evidence type="ECO:0000313" key="6">
    <source>
        <dbReference type="Proteomes" id="UP001286313"/>
    </source>
</evidence>
<feature type="compositionally biased region" description="Polar residues" evidence="3">
    <location>
        <begin position="404"/>
        <end position="431"/>
    </location>
</feature>
<dbReference type="GO" id="GO:0051082">
    <property type="term" value="F:unfolded protein binding"/>
    <property type="evidence" value="ECO:0007669"/>
    <property type="project" value="TreeGrafter"/>
</dbReference>
<comment type="similarity">
    <text evidence="1 2">Belongs to the small heat shock protein (HSP20) family.</text>
</comment>
<dbReference type="PANTHER" id="PTHR45640:SF26">
    <property type="entry name" value="RE23625P"/>
    <property type="match status" value="1"/>
</dbReference>
<feature type="compositionally biased region" description="Low complexity" evidence="3">
    <location>
        <begin position="432"/>
        <end position="464"/>
    </location>
</feature>
<dbReference type="InterPro" id="IPR001436">
    <property type="entry name" value="Alpha-crystallin/sHSP_animal"/>
</dbReference>
<organism evidence="5 6">
    <name type="scientific">Petrolisthes cinctipes</name>
    <name type="common">Flat porcelain crab</name>
    <dbReference type="NCBI Taxonomy" id="88211"/>
    <lineage>
        <taxon>Eukaryota</taxon>
        <taxon>Metazoa</taxon>
        <taxon>Ecdysozoa</taxon>
        <taxon>Arthropoda</taxon>
        <taxon>Crustacea</taxon>
        <taxon>Multicrustacea</taxon>
        <taxon>Malacostraca</taxon>
        <taxon>Eumalacostraca</taxon>
        <taxon>Eucarida</taxon>
        <taxon>Decapoda</taxon>
        <taxon>Pleocyemata</taxon>
        <taxon>Anomura</taxon>
        <taxon>Galatheoidea</taxon>
        <taxon>Porcellanidae</taxon>
        <taxon>Petrolisthes</taxon>
    </lineage>
</organism>
<evidence type="ECO:0000256" key="1">
    <source>
        <dbReference type="PROSITE-ProRule" id="PRU00285"/>
    </source>
</evidence>
<protein>
    <recommendedName>
        <fullName evidence="4">SHSP domain-containing protein</fullName>
    </recommendedName>
</protein>
<dbReference type="Gene3D" id="2.60.40.790">
    <property type="match status" value="2"/>
</dbReference>
<sequence length="688" mass="75466">MTLSPQQQQQQQQQQHSTSAVDGVADLDFKDSRISSSNIKSSSWGRSSSNTFISKMSSKKESASCSTNSVTKTNNHNNNNRSKSITNNKNNTNVNNTGNTTKNKNNNNNNFNNTNNTTTKTTTNSHSNTTNNNNNNTTKNTTTNNSLNNNATTNDNNTTTTTTNTIPKSWPVETKTKTEITEVKLAPSIDPLQLDSLSLLLPVATRGLFYHDSFFEAARQDFDAAVRKVLEGSCCWGQGRSTRINEDEVEDDLTCYRRLREGQLTDENQAVTVSEHSTHHQVVIDVRDFLKGEVKVKVVEEKEVVVEGSVVEVREGTTTTSTNTFRRCFTFPGHIRSQEVTATTSSDGVLTVTVPKKESLKTLDKPNGNCSTSKTSTNLLETSNKESTNGKKRESSTTTTTTSRFQNSKPSDVNTRHQSSSQTSSDNTLKTSDSQASSSRSSSPSSSHSSSQSASHSSSQSSSKVSREASSHLVTQSSSQSSVSSNHMSGTTERGTASILEDDCLSTTATVGSRRPHSWNLDSFLPVDQRGLFFQDSFFQDAQQNFQAAVKDVLTKFGTSDETSVDDLTLYRTLRRHDLGDESQAVKITENHHSHQVVMDVRDYIKGDIKVKVVGDDEVQVEGEVLEEEEEGGNGAKSRRRSRRFHRRFHLPGVKVEEVEGGMVTAGLSSDGVLTLTVPKKLVTTASL</sequence>
<evidence type="ECO:0000313" key="5">
    <source>
        <dbReference type="EMBL" id="KAK3855426.1"/>
    </source>
</evidence>
<feature type="compositionally biased region" description="Polar residues" evidence="3">
    <location>
        <begin position="368"/>
        <end position="387"/>
    </location>
</feature>
<dbReference type="GO" id="GO:0005634">
    <property type="term" value="C:nucleus"/>
    <property type="evidence" value="ECO:0007669"/>
    <property type="project" value="TreeGrafter"/>
</dbReference>
<feature type="compositionally biased region" description="Low complexity" evidence="3">
    <location>
        <begin position="1"/>
        <end position="15"/>
    </location>
</feature>
<dbReference type="GO" id="GO:0009408">
    <property type="term" value="P:response to heat"/>
    <property type="evidence" value="ECO:0007669"/>
    <property type="project" value="TreeGrafter"/>
</dbReference>
<feature type="domain" description="SHSP" evidence="4">
    <location>
        <begin position="577"/>
        <end position="688"/>
    </location>
</feature>
<evidence type="ECO:0000256" key="3">
    <source>
        <dbReference type="SAM" id="MobiDB-lite"/>
    </source>
</evidence>
<accession>A0AAE1BR78</accession>
<dbReference type="EMBL" id="JAWQEG010006223">
    <property type="protein sequence ID" value="KAK3855426.1"/>
    <property type="molecule type" value="Genomic_DNA"/>
</dbReference>
<dbReference type="Pfam" id="PF00011">
    <property type="entry name" value="HSP20"/>
    <property type="match status" value="2"/>
</dbReference>
<keyword evidence="6" id="KW-1185">Reference proteome</keyword>
<feature type="region of interest" description="Disordered" evidence="3">
    <location>
        <begin position="360"/>
        <end position="500"/>
    </location>
</feature>
<dbReference type="GO" id="GO:0005737">
    <property type="term" value="C:cytoplasm"/>
    <property type="evidence" value="ECO:0007669"/>
    <property type="project" value="TreeGrafter"/>
</dbReference>
<dbReference type="GO" id="GO:0042026">
    <property type="term" value="P:protein refolding"/>
    <property type="evidence" value="ECO:0007669"/>
    <property type="project" value="TreeGrafter"/>
</dbReference>
<dbReference type="AlphaFoldDB" id="A0AAE1BR78"/>
<reference evidence="5" key="1">
    <citation type="submission" date="2023-10" db="EMBL/GenBank/DDBJ databases">
        <title>Genome assemblies of two species of porcelain crab, Petrolisthes cinctipes and Petrolisthes manimaculis (Anomura: Porcellanidae).</title>
        <authorList>
            <person name="Angst P."/>
        </authorList>
    </citation>
    <scope>NUCLEOTIDE SEQUENCE</scope>
    <source>
        <strain evidence="5">PB745_01</strain>
        <tissue evidence="5">Gill</tissue>
    </source>
</reference>
<feature type="compositionally biased region" description="Low complexity" evidence="3">
    <location>
        <begin position="66"/>
        <end position="165"/>
    </location>
</feature>
<evidence type="ECO:0000259" key="4">
    <source>
        <dbReference type="PROSITE" id="PS01031"/>
    </source>
</evidence>
<dbReference type="PROSITE" id="PS01031">
    <property type="entry name" value="SHSP"/>
    <property type="match status" value="2"/>
</dbReference>
<feature type="compositionally biased region" description="Low complexity" evidence="3">
    <location>
        <begin position="471"/>
        <end position="489"/>
    </location>
</feature>